<keyword evidence="3" id="KW-0804">Transcription</keyword>
<accession>A0A420KGN6</accession>
<dbReference type="GO" id="GO:0045892">
    <property type="term" value="P:negative regulation of DNA-templated transcription"/>
    <property type="evidence" value="ECO:0007669"/>
    <property type="project" value="TreeGrafter"/>
</dbReference>
<dbReference type="AlphaFoldDB" id="A0A420KGN6"/>
<dbReference type="PANTHER" id="PTHR30136">
    <property type="entry name" value="HELIX-TURN-HELIX TRANSCRIPTIONAL REGULATOR, ICLR FAMILY"/>
    <property type="match status" value="1"/>
</dbReference>
<dbReference type="Pfam" id="PF08450">
    <property type="entry name" value="SGL"/>
    <property type="match status" value="1"/>
</dbReference>
<evidence type="ECO:0000256" key="3">
    <source>
        <dbReference type="ARBA" id="ARBA00023163"/>
    </source>
</evidence>
<gene>
    <name evidence="6" type="ORF">CE154_004925</name>
</gene>
<evidence type="ECO:0000259" key="5">
    <source>
        <dbReference type="PROSITE" id="PS51078"/>
    </source>
</evidence>
<dbReference type="InterPro" id="IPR005471">
    <property type="entry name" value="Tscrpt_reg_IclR_N"/>
</dbReference>
<protein>
    <submittedName>
        <fullName evidence="6">MarR family transcriptional regulator</fullName>
    </submittedName>
</protein>
<dbReference type="InterPro" id="IPR036388">
    <property type="entry name" value="WH-like_DNA-bd_sf"/>
</dbReference>
<feature type="domain" description="HTH iclR-type" evidence="4">
    <location>
        <begin position="16"/>
        <end position="78"/>
    </location>
</feature>
<evidence type="ECO:0000256" key="2">
    <source>
        <dbReference type="ARBA" id="ARBA00023125"/>
    </source>
</evidence>
<dbReference type="SUPFAM" id="SSF55781">
    <property type="entry name" value="GAF domain-like"/>
    <property type="match status" value="1"/>
</dbReference>
<keyword evidence="1" id="KW-0805">Transcription regulation</keyword>
<dbReference type="SUPFAM" id="SSF46785">
    <property type="entry name" value="Winged helix' DNA-binding domain"/>
    <property type="match status" value="1"/>
</dbReference>
<dbReference type="InterPro" id="IPR029016">
    <property type="entry name" value="GAF-like_dom_sf"/>
</dbReference>
<dbReference type="Gene3D" id="1.10.10.10">
    <property type="entry name" value="Winged helix-like DNA-binding domain superfamily/Winged helix DNA-binding domain"/>
    <property type="match status" value="1"/>
</dbReference>
<dbReference type="InterPro" id="IPR050707">
    <property type="entry name" value="HTH_MetabolicPath_Reg"/>
</dbReference>
<dbReference type="Pfam" id="PF09339">
    <property type="entry name" value="HTH_IclR"/>
    <property type="match status" value="1"/>
</dbReference>
<dbReference type="InterPro" id="IPR013658">
    <property type="entry name" value="SGL"/>
</dbReference>
<dbReference type="PROSITE" id="PS51077">
    <property type="entry name" value="HTH_ICLR"/>
    <property type="match status" value="1"/>
</dbReference>
<keyword evidence="2" id="KW-0238">DNA-binding</keyword>
<dbReference type="GO" id="GO:0003677">
    <property type="term" value="F:DNA binding"/>
    <property type="evidence" value="ECO:0007669"/>
    <property type="project" value="UniProtKB-KW"/>
</dbReference>
<dbReference type="PROSITE" id="PS51078">
    <property type="entry name" value="ICLR_ED"/>
    <property type="match status" value="1"/>
</dbReference>
<dbReference type="RefSeq" id="WP_094435659.1">
    <property type="nucleotide sequence ID" value="NZ_NKDB02000001.1"/>
</dbReference>
<dbReference type="Proteomes" id="UP000216225">
    <property type="component" value="Unassembled WGS sequence"/>
</dbReference>
<dbReference type="PANTHER" id="PTHR30136:SF35">
    <property type="entry name" value="HTH-TYPE TRANSCRIPTIONAL REGULATOR RV1719"/>
    <property type="match status" value="1"/>
</dbReference>
<dbReference type="InterPro" id="IPR011042">
    <property type="entry name" value="6-blade_b-propeller_TolB-like"/>
</dbReference>
<dbReference type="InterPro" id="IPR036390">
    <property type="entry name" value="WH_DNA-bd_sf"/>
</dbReference>
<dbReference type="GO" id="GO:0003700">
    <property type="term" value="F:DNA-binding transcription factor activity"/>
    <property type="evidence" value="ECO:0007669"/>
    <property type="project" value="TreeGrafter"/>
</dbReference>
<dbReference type="Gene3D" id="3.30.450.40">
    <property type="match status" value="1"/>
</dbReference>
<dbReference type="SMART" id="SM00346">
    <property type="entry name" value="HTH_ICLR"/>
    <property type="match status" value="1"/>
</dbReference>
<dbReference type="InterPro" id="IPR014757">
    <property type="entry name" value="Tscrpt_reg_IclR_C"/>
</dbReference>
<name>A0A420KGN6_9BURK</name>
<dbReference type="CDD" id="cd00090">
    <property type="entry name" value="HTH_ARSR"/>
    <property type="match status" value="1"/>
</dbReference>
<proteinExistence type="predicted"/>
<evidence type="ECO:0000256" key="1">
    <source>
        <dbReference type="ARBA" id="ARBA00023015"/>
    </source>
</evidence>
<dbReference type="Gene3D" id="2.120.10.30">
    <property type="entry name" value="TolB, C-terminal domain"/>
    <property type="match status" value="1"/>
</dbReference>
<sequence length="534" mass="56113">MAIPSGKHPSGAGEGTGALEKALDVLEAIGRSPQGMSQAGLAERLALPRTTVYRLLATLVARGLVRRDPQRKVYCLGIRCYEMARQSFAVPDLVAAAAMELRTLRDLTGETTYLARLDGREVISLERCDGAHTKRSAASLGDRKPLHCTSQGKAILSAMPDDERDAIVRDIVLRPMTALTITDRRRLQAELRITRARGYAIDDEEIVLGVRCVGAPVVDSAGDVRGAISVAGPAWRLTRARLELLGPEVAEAARRIGAQLAPQRPASADASESSVQAVPGNWAFQGGHPVVAADGRVFWADVLAPTVRCLGEDGDKEIFTADAPIAGLAVRGDGLVVVHEHGATLLQAAGAPPAALPWPAGTTLAACGDARGGIWAAMSLPESGTAIGQVQEDGRLQVHWRIGEPVASLAVRDADGAVFATAPHSGTIFLFAPGQSVVRRLATVPRGSGRLGGLAPDGQGGIWAALCDGWSVVRFTMEGQLDRVIGLPVPCATDIAFRTRGGHQELLITTQRQSVPLDALATAPLSGRMLLAAL</sequence>
<dbReference type="Pfam" id="PF01614">
    <property type="entry name" value="IclR_C"/>
    <property type="match status" value="1"/>
</dbReference>
<evidence type="ECO:0000259" key="4">
    <source>
        <dbReference type="PROSITE" id="PS51077"/>
    </source>
</evidence>
<organism evidence="6 7">
    <name type="scientific">Alicycliphilus denitrificans</name>
    <dbReference type="NCBI Taxonomy" id="179636"/>
    <lineage>
        <taxon>Bacteria</taxon>
        <taxon>Pseudomonadati</taxon>
        <taxon>Pseudomonadota</taxon>
        <taxon>Betaproteobacteria</taxon>
        <taxon>Burkholderiales</taxon>
        <taxon>Comamonadaceae</taxon>
        <taxon>Alicycliphilus</taxon>
    </lineage>
</organism>
<feature type="domain" description="IclR-ED" evidence="5">
    <location>
        <begin position="79"/>
        <end position="262"/>
    </location>
</feature>
<dbReference type="SUPFAM" id="SSF63829">
    <property type="entry name" value="Calcium-dependent phosphotriesterase"/>
    <property type="match status" value="1"/>
</dbReference>
<evidence type="ECO:0000313" key="7">
    <source>
        <dbReference type="Proteomes" id="UP000216225"/>
    </source>
</evidence>
<comment type="caution">
    <text evidence="6">The sequence shown here is derived from an EMBL/GenBank/DDBJ whole genome shotgun (WGS) entry which is preliminary data.</text>
</comment>
<reference evidence="6 7" key="1">
    <citation type="submission" date="2018-09" db="EMBL/GenBank/DDBJ databases">
        <title>Genome comparison of Alicycliphilus sp. BQ1, a polyurethanolytic bacterium, with its closest phylogenetic relatives Alicycliphilus denitrificans BC and K601, unable to attack polyurethane.</title>
        <authorList>
            <person name="Loza-Tavera H."/>
            <person name="Lozano L."/>
            <person name="Cevallos M."/>
            <person name="Maya-Lucas O."/>
            <person name="Garcia-Mena J."/>
            <person name="Hernandez J."/>
        </authorList>
    </citation>
    <scope>NUCLEOTIDE SEQUENCE [LARGE SCALE GENOMIC DNA]</scope>
    <source>
        <strain evidence="6 7">BQ1</strain>
    </source>
</reference>
<dbReference type="FunFam" id="1.10.10.10:FF:000056">
    <property type="entry name" value="IclR family transcriptional regulator"/>
    <property type="match status" value="1"/>
</dbReference>
<evidence type="ECO:0000313" key="6">
    <source>
        <dbReference type="EMBL" id="RKJ99087.1"/>
    </source>
</evidence>
<dbReference type="EMBL" id="NKDB02000001">
    <property type="protein sequence ID" value="RKJ99087.1"/>
    <property type="molecule type" value="Genomic_DNA"/>
</dbReference>
<dbReference type="InterPro" id="IPR011991">
    <property type="entry name" value="ArsR-like_HTH"/>
</dbReference>